<dbReference type="RefSeq" id="XP_029322945.1">
    <property type="nucleotide sequence ID" value="XM_029467085.1"/>
</dbReference>
<feature type="domain" description="S1 motif" evidence="7">
    <location>
        <begin position="80"/>
        <end position="165"/>
    </location>
</feature>
<dbReference type="EMBL" id="NHMM01000003">
    <property type="protein sequence ID" value="OUT22445.1"/>
    <property type="molecule type" value="Genomic_DNA"/>
</dbReference>
<dbReference type="GO" id="GO:0000956">
    <property type="term" value="P:nuclear-transcribed mRNA catabolic process"/>
    <property type="evidence" value="ECO:0007669"/>
    <property type="project" value="EnsemblFungi"/>
</dbReference>
<reference evidence="10" key="2">
    <citation type="submission" date="2014-08" db="EMBL/GenBank/DDBJ databases">
        <title>Exploiting Issatchenkia orientalis SD108 for Succinic Acid Production.</title>
        <authorList>
            <person name="Xiao H."/>
            <person name="Shao Z."/>
            <person name="Jiang Y."/>
            <person name="Dole S."/>
            <person name="Zhao H."/>
        </authorList>
    </citation>
    <scope>NUCLEOTIDE SEQUENCE [LARGE SCALE GENOMIC DNA]</scope>
    <source>
        <strain evidence="10">SD108</strain>
    </source>
</reference>
<dbReference type="Proteomes" id="UP000029867">
    <property type="component" value="Unassembled WGS sequence"/>
</dbReference>
<accession>A0A099P242</accession>
<evidence type="ECO:0000313" key="11">
    <source>
        <dbReference type="EMBL" id="OUT22445.1"/>
    </source>
</evidence>
<evidence type="ECO:0000256" key="2">
    <source>
        <dbReference type="ARBA" id="ARBA00009307"/>
    </source>
</evidence>
<dbReference type="GO" id="GO:0060213">
    <property type="term" value="P:positive regulation of nuclear-transcribed mRNA poly(A) tail shortening"/>
    <property type="evidence" value="ECO:0007669"/>
    <property type="project" value="EnsemblFungi"/>
</dbReference>
<dbReference type="Gene3D" id="3.30.1490.120">
    <property type="entry name" value="RNA polymerase Rpb7-like, N-terminal domain"/>
    <property type="match status" value="1"/>
</dbReference>
<dbReference type="GO" id="GO:0031369">
    <property type="term" value="F:translation initiation factor binding"/>
    <property type="evidence" value="ECO:0007669"/>
    <property type="project" value="EnsemblFungi"/>
</dbReference>
<dbReference type="GO" id="GO:0010590">
    <property type="term" value="P:regulation of septum digestion after cytokinesis"/>
    <property type="evidence" value="ECO:0007669"/>
    <property type="project" value="EnsemblFungi"/>
</dbReference>
<dbReference type="VEuPathDB" id="FungiDB:C5L36_0D02110"/>
<reference evidence="9 14" key="4">
    <citation type="submission" date="2018-06" db="EMBL/GenBank/DDBJ databases">
        <title>Population genomics shows no distinction between pathogenic Candida krusei and environmental Pichia kudriavzevii: One species, four names.</title>
        <authorList>
            <person name="Douglass A.P."/>
            <person name="Offei B."/>
            <person name="Braun-Galleani S."/>
            <person name="Coughlan A.Y."/>
            <person name="Martos A."/>
            <person name="Ortiz-Merino R.A."/>
            <person name="Byrne K.P."/>
            <person name="Wolfe K.H."/>
        </authorList>
    </citation>
    <scope>NUCLEOTIDE SEQUENCE [LARGE SCALE GENOMIC DNA]</scope>
    <source>
        <strain evidence="9 14">CBS573</strain>
    </source>
</reference>
<dbReference type="eggNOG" id="KOG3298">
    <property type="taxonomic scope" value="Eukaryota"/>
</dbReference>
<reference evidence="12" key="1">
    <citation type="journal article" date="2014" name="Microb. Cell Fact.">
        <title>Exploiting Issatchenkia orientalis SD108 for succinic acid production.</title>
        <authorList>
            <person name="Xiao H."/>
            <person name="Shao Z."/>
            <person name="Jiang Y."/>
            <person name="Dole S."/>
            <person name="Zhao H."/>
        </authorList>
    </citation>
    <scope>NUCLEOTIDE SEQUENCE [LARGE SCALE GENOMIC DNA]</scope>
    <source>
        <strain evidence="12">SD108</strain>
    </source>
</reference>
<dbReference type="GO" id="GO:1990328">
    <property type="term" value="C:RPB4-RPB7 complex"/>
    <property type="evidence" value="ECO:0007669"/>
    <property type="project" value="EnsemblFungi"/>
</dbReference>
<dbReference type="Proteomes" id="UP000195871">
    <property type="component" value="Unassembled WGS sequence"/>
</dbReference>
<organism evidence="10 12">
    <name type="scientific">Pichia kudriavzevii</name>
    <name type="common">Yeast</name>
    <name type="synonym">Issatchenkia orientalis</name>
    <dbReference type="NCBI Taxonomy" id="4909"/>
    <lineage>
        <taxon>Eukaryota</taxon>
        <taxon>Fungi</taxon>
        <taxon>Dikarya</taxon>
        <taxon>Ascomycota</taxon>
        <taxon>Saccharomycotina</taxon>
        <taxon>Pichiomycetes</taxon>
        <taxon>Pichiales</taxon>
        <taxon>Pichiaceae</taxon>
        <taxon>Pichia</taxon>
    </lineage>
</organism>
<sequence>MFFIKDLTLTLTLHPSHFGPDMKTHLRHRLLQDVEGTCTGEHGYIVCVLDILNSTTTHGKVVPFDPCAHFNVQYKALVWKPIRGEVVDAQVSSVSPMGFFAHAGPLAVFISRHLMPTGFEHRPQHTPPAYVSTGGTTGGGNTVISVGVPIRVKIVGTRADVGSISAIGSIKEDYLGPL</sequence>
<gene>
    <name evidence="9" type="ORF">C5L36_0D02110</name>
    <name evidence="11" type="ORF">CAS74_002180</name>
    <name evidence="10" type="ORF">JL09_g2499</name>
</gene>
<dbReference type="Gene3D" id="2.40.50.140">
    <property type="entry name" value="Nucleic acid-binding proteins"/>
    <property type="match status" value="1"/>
</dbReference>
<dbReference type="Pfam" id="PF00575">
    <property type="entry name" value="S1"/>
    <property type="match status" value="1"/>
</dbReference>
<dbReference type="GO" id="GO:0003727">
    <property type="term" value="F:single-stranded RNA binding"/>
    <property type="evidence" value="ECO:0007669"/>
    <property type="project" value="EnsemblFungi"/>
</dbReference>
<dbReference type="SUPFAM" id="SSF88798">
    <property type="entry name" value="N-terminal, heterodimerisation domain of RBP7 (RpoE)"/>
    <property type="match status" value="1"/>
</dbReference>
<dbReference type="GO" id="GO:0000932">
    <property type="term" value="C:P-body"/>
    <property type="evidence" value="ECO:0007669"/>
    <property type="project" value="EnsemblFungi"/>
</dbReference>
<dbReference type="FunFam" id="2.40.50.140:FF:000043">
    <property type="entry name" value="DNA-directed RNA polymerase II subunit RPB7"/>
    <property type="match status" value="1"/>
</dbReference>
<reference evidence="11 13" key="3">
    <citation type="submission" date="2017-05" db="EMBL/GenBank/DDBJ databases">
        <title>The Genome Sequence of Candida krusei Ckrusei653.</title>
        <authorList>
            <person name="Cuomo C."/>
            <person name="Forche A."/>
            <person name="Young S."/>
            <person name="Abouelleil A."/>
            <person name="Cao P."/>
            <person name="Chapman S."/>
            <person name="Cusick C."/>
            <person name="Shea T."/>
            <person name="Nusbaum C."/>
            <person name="Birren B."/>
        </authorList>
    </citation>
    <scope>NUCLEOTIDE SEQUENCE [LARGE SCALE GENOMIC DNA]</scope>
    <source>
        <strain evidence="11 13">Ckrusei653</strain>
    </source>
</reference>
<dbReference type="Pfam" id="PF03876">
    <property type="entry name" value="SHS2_Rpb7-N"/>
    <property type="match status" value="1"/>
</dbReference>
<evidence type="ECO:0000313" key="13">
    <source>
        <dbReference type="Proteomes" id="UP000195871"/>
    </source>
</evidence>
<dbReference type="GO" id="GO:0006367">
    <property type="term" value="P:transcription initiation at RNA polymerase II promoter"/>
    <property type="evidence" value="ECO:0007669"/>
    <property type="project" value="EnsemblFungi"/>
</dbReference>
<proteinExistence type="inferred from homology"/>
<dbReference type="PANTHER" id="PTHR12709">
    <property type="entry name" value="DNA-DIRECTED RNA POLYMERASE II, III"/>
    <property type="match status" value="1"/>
</dbReference>
<dbReference type="EMBL" id="CP028776">
    <property type="protein sequence ID" value="AWU77468.1"/>
    <property type="molecule type" value="Genomic_DNA"/>
</dbReference>
<dbReference type="CDD" id="cd04462">
    <property type="entry name" value="S1_RNAPII_Rpb7"/>
    <property type="match status" value="1"/>
</dbReference>
<dbReference type="InterPro" id="IPR036898">
    <property type="entry name" value="RNA_pol_Rpb7-like_N_sf"/>
</dbReference>
<dbReference type="InterPro" id="IPR005576">
    <property type="entry name" value="Rpb7-like_N"/>
</dbReference>
<dbReference type="OrthoDB" id="1162399at2759"/>
<dbReference type="KEGG" id="pkz:C5L36_0D02110"/>
<dbReference type="GeneID" id="40385297"/>
<keyword evidence="14" id="KW-1185">Reference proteome</keyword>
<dbReference type="GO" id="GO:0005665">
    <property type="term" value="C:RNA polymerase II, core complex"/>
    <property type="evidence" value="ECO:0007669"/>
    <property type="project" value="EnsemblFungi"/>
</dbReference>
<dbReference type="FunFam" id="3.30.1490.120:FF:000001">
    <property type="entry name" value="DNA-directed RNA polymerase II subunit RPB7"/>
    <property type="match status" value="1"/>
</dbReference>
<dbReference type="GO" id="GO:0003968">
    <property type="term" value="F:RNA-directed RNA polymerase activity"/>
    <property type="evidence" value="ECO:0007669"/>
    <property type="project" value="EnsemblFungi"/>
</dbReference>
<dbReference type="Proteomes" id="UP000249293">
    <property type="component" value="Chromosome 4"/>
</dbReference>
<evidence type="ECO:0000313" key="14">
    <source>
        <dbReference type="Proteomes" id="UP000249293"/>
    </source>
</evidence>
<dbReference type="InterPro" id="IPR003029">
    <property type="entry name" value="S1_domain"/>
</dbReference>
<evidence type="ECO:0000313" key="9">
    <source>
        <dbReference type="EMBL" id="AWU77468.1"/>
    </source>
</evidence>
<keyword evidence="3 6" id="KW-0240">DNA-directed RNA polymerase</keyword>
<protein>
    <recommendedName>
        <fullName evidence="6">DNA-directed RNA polymerase subunit</fullName>
    </recommendedName>
</protein>
<dbReference type="AlphaFoldDB" id="A0A099P242"/>
<evidence type="ECO:0000256" key="6">
    <source>
        <dbReference type="RuleBase" id="RU369086"/>
    </source>
</evidence>
<comment type="function">
    <text evidence="6">DNA-dependent RNA polymerase which catalyzes the transcription of DNA into RNA using the four ribonucleoside triphosphates as substrates.</text>
</comment>
<evidence type="ECO:0000259" key="7">
    <source>
        <dbReference type="Pfam" id="PF00575"/>
    </source>
</evidence>
<comment type="similarity">
    <text evidence="2">Belongs to the eukaryotic RPB7/RPC8 RNA polymerase subunit family.</text>
</comment>
<evidence type="ECO:0000313" key="10">
    <source>
        <dbReference type="EMBL" id="KGK38339.1"/>
    </source>
</evidence>
<evidence type="ECO:0000256" key="3">
    <source>
        <dbReference type="ARBA" id="ARBA00022478"/>
    </source>
</evidence>
<keyword evidence="5 6" id="KW-0539">Nucleus</keyword>
<dbReference type="SUPFAM" id="SSF50249">
    <property type="entry name" value="Nucleic acid-binding proteins"/>
    <property type="match status" value="1"/>
</dbReference>
<dbReference type="GO" id="GO:0003697">
    <property type="term" value="F:single-stranded DNA binding"/>
    <property type="evidence" value="ECO:0007669"/>
    <property type="project" value="EnsemblFungi"/>
</dbReference>
<comment type="subcellular location">
    <subcellularLocation>
        <location evidence="1 6">Nucleus</location>
    </subcellularLocation>
</comment>
<evidence type="ECO:0000256" key="5">
    <source>
        <dbReference type="ARBA" id="ARBA00023242"/>
    </source>
</evidence>
<dbReference type="InterPro" id="IPR012340">
    <property type="entry name" value="NA-bd_OB-fold"/>
</dbReference>
<dbReference type="CDD" id="cd04329">
    <property type="entry name" value="RNAP_II_Rpb7_N"/>
    <property type="match status" value="1"/>
</dbReference>
<evidence type="ECO:0000256" key="1">
    <source>
        <dbReference type="ARBA" id="ARBA00004123"/>
    </source>
</evidence>
<dbReference type="STRING" id="4909.A0A099P242"/>
<dbReference type="PANTHER" id="PTHR12709:SF4">
    <property type="entry name" value="DNA-DIRECTED RNA POLYMERASE II SUBUNIT RPB7"/>
    <property type="match status" value="1"/>
</dbReference>
<dbReference type="EMBL" id="JQFK01000021">
    <property type="protein sequence ID" value="KGK38339.1"/>
    <property type="molecule type" value="Genomic_DNA"/>
</dbReference>
<keyword evidence="4 6" id="KW-0804">Transcription</keyword>
<dbReference type="GO" id="GO:0045948">
    <property type="term" value="P:positive regulation of translational initiation"/>
    <property type="evidence" value="ECO:0007669"/>
    <property type="project" value="EnsemblFungi"/>
</dbReference>
<dbReference type="InterPro" id="IPR045113">
    <property type="entry name" value="Rpb7-like"/>
</dbReference>
<evidence type="ECO:0000259" key="8">
    <source>
        <dbReference type="Pfam" id="PF03876"/>
    </source>
</evidence>
<feature type="domain" description="RNA polymerase Rpb7-like N-terminal" evidence="8">
    <location>
        <begin position="9"/>
        <end position="63"/>
    </location>
</feature>
<evidence type="ECO:0000313" key="12">
    <source>
        <dbReference type="Proteomes" id="UP000029867"/>
    </source>
</evidence>
<dbReference type="HOGENOM" id="CLU_085878_2_0_1"/>
<dbReference type="GO" id="GO:0006368">
    <property type="term" value="P:transcription elongation by RNA polymerase II"/>
    <property type="evidence" value="ECO:0007669"/>
    <property type="project" value="EnsemblFungi"/>
</dbReference>
<evidence type="ECO:0000256" key="4">
    <source>
        <dbReference type="ARBA" id="ARBA00023163"/>
    </source>
</evidence>
<name>A0A099P242_PICKU</name>